<protein>
    <recommendedName>
        <fullName evidence="4">N-acetyltransferase domain-containing protein</fullName>
    </recommendedName>
</protein>
<keyword evidence="6" id="KW-1185">Reference proteome</keyword>
<dbReference type="GO" id="GO:0008080">
    <property type="term" value="F:N-acetyltransferase activity"/>
    <property type="evidence" value="ECO:0007669"/>
    <property type="project" value="InterPro"/>
</dbReference>
<sequence length="198" mass="22950">MLINKNTTIIGQKTILVPYKVEHVQKYHNWMQSEELQKLTASEPLTLDEEYQMQKSWMMDENKCTFIILDKDKFENTRNEIESMIGDTNLFFANAEDRLCAEAEIMVAEPWARGKKCGSEAMFLMFLYGVETLGVKQFVVKIGDDNDISIHMFRNCGFVEVSRSSVFNEITFSKIVDGEWIMWLKQNVGGYEVVSDLK</sequence>
<comment type="caution">
    <text evidence="5">The sequence shown here is derived from an EMBL/GenBank/DDBJ whole genome shotgun (WGS) entry which is preliminary data.</text>
</comment>
<evidence type="ECO:0000256" key="2">
    <source>
        <dbReference type="ARBA" id="ARBA00022679"/>
    </source>
</evidence>
<dbReference type="AlphaFoldDB" id="A0AA38IMT9"/>
<keyword evidence="2" id="KW-0808">Transferase</keyword>
<organism evidence="5 6">
    <name type="scientific">Zophobas morio</name>
    <dbReference type="NCBI Taxonomy" id="2755281"/>
    <lineage>
        <taxon>Eukaryota</taxon>
        <taxon>Metazoa</taxon>
        <taxon>Ecdysozoa</taxon>
        <taxon>Arthropoda</taxon>
        <taxon>Hexapoda</taxon>
        <taxon>Insecta</taxon>
        <taxon>Pterygota</taxon>
        <taxon>Neoptera</taxon>
        <taxon>Endopterygota</taxon>
        <taxon>Coleoptera</taxon>
        <taxon>Polyphaga</taxon>
        <taxon>Cucujiformia</taxon>
        <taxon>Tenebrionidae</taxon>
        <taxon>Zophobas</taxon>
    </lineage>
</organism>
<comment type="similarity">
    <text evidence="1">Belongs to the acetyltransferase family. GNAT subfamily.</text>
</comment>
<evidence type="ECO:0000256" key="3">
    <source>
        <dbReference type="ARBA" id="ARBA00023315"/>
    </source>
</evidence>
<feature type="domain" description="N-acetyltransferase" evidence="4">
    <location>
        <begin position="15"/>
        <end position="159"/>
    </location>
</feature>
<evidence type="ECO:0000313" key="6">
    <source>
        <dbReference type="Proteomes" id="UP001168821"/>
    </source>
</evidence>
<dbReference type="InterPro" id="IPR016181">
    <property type="entry name" value="Acyl_CoA_acyltransferase"/>
</dbReference>
<dbReference type="PANTHER" id="PTHR13256:SF16">
    <property type="entry name" value="ALPHA_BETA-TUBULIN-N-ACETYLTRANSFERASE 9"/>
    <property type="match status" value="1"/>
</dbReference>
<reference evidence="5" key="1">
    <citation type="journal article" date="2023" name="G3 (Bethesda)">
        <title>Whole genome assemblies of Zophobas morio and Tenebrio molitor.</title>
        <authorList>
            <person name="Kaur S."/>
            <person name="Stinson S.A."/>
            <person name="diCenzo G.C."/>
        </authorList>
    </citation>
    <scope>NUCLEOTIDE SEQUENCE</scope>
    <source>
        <strain evidence="5">QUZm001</strain>
    </source>
</reference>
<proteinExistence type="inferred from homology"/>
<gene>
    <name evidence="5" type="ORF">Zmor_004769</name>
</gene>
<dbReference type="InterPro" id="IPR000182">
    <property type="entry name" value="GNAT_dom"/>
</dbReference>
<dbReference type="Gene3D" id="3.40.630.30">
    <property type="match status" value="1"/>
</dbReference>
<dbReference type="Proteomes" id="UP001168821">
    <property type="component" value="Unassembled WGS sequence"/>
</dbReference>
<dbReference type="FunFam" id="3.40.630.30:FF:000132">
    <property type="entry name" value="N-acetyltransferase 9-like protein"/>
    <property type="match status" value="1"/>
</dbReference>
<dbReference type="PANTHER" id="PTHR13256">
    <property type="entry name" value="N-ACETYLTRANSFERASE 9"/>
    <property type="match status" value="1"/>
</dbReference>
<evidence type="ECO:0000313" key="5">
    <source>
        <dbReference type="EMBL" id="KAJ3660317.1"/>
    </source>
</evidence>
<evidence type="ECO:0000259" key="4">
    <source>
        <dbReference type="Pfam" id="PF13302"/>
    </source>
</evidence>
<dbReference type="Pfam" id="PF13302">
    <property type="entry name" value="Acetyltransf_3"/>
    <property type="match status" value="1"/>
</dbReference>
<evidence type="ECO:0000256" key="1">
    <source>
        <dbReference type="ARBA" id="ARBA00009342"/>
    </source>
</evidence>
<dbReference type="InterPro" id="IPR039135">
    <property type="entry name" value="NAT9-like"/>
</dbReference>
<accession>A0AA38IMT9</accession>
<keyword evidence="3" id="KW-0012">Acyltransferase</keyword>
<name>A0AA38IMT9_9CUCU</name>
<dbReference type="EMBL" id="JALNTZ010000002">
    <property type="protein sequence ID" value="KAJ3660317.1"/>
    <property type="molecule type" value="Genomic_DNA"/>
</dbReference>
<dbReference type="SUPFAM" id="SSF55729">
    <property type="entry name" value="Acyl-CoA N-acyltransferases (Nat)"/>
    <property type="match status" value="1"/>
</dbReference>